<feature type="zinc finger region" description="C3H1-type" evidence="4">
    <location>
        <begin position="55"/>
        <end position="82"/>
    </location>
</feature>
<feature type="domain" description="C3H1-type" evidence="6">
    <location>
        <begin position="127"/>
        <end position="164"/>
    </location>
</feature>
<evidence type="ECO:0000256" key="1">
    <source>
        <dbReference type="ARBA" id="ARBA00022723"/>
    </source>
</evidence>
<dbReference type="PANTHER" id="PTHR12681:SF0">
    <property type="entry name" value="ZINC FINGER CCCH DOMAIN-CONTAINING PROTEIN 15"/>
    <property type="match status" value="1"/>
</dbReference>
<keyword evidence="1 4" id="KW-0479">Metal-binding</keyword>
<evidence type="ECO:0000259" key="6">
    <source>
        <dbReference type="PROSITE" id="PS50103"/>
    </source>
</evidence>
<dbReference type="EMBL" id="JAPWTJ010000461">
    <property type="protein sequence ID" value="KAJ8978229.1"/>
    <property type="molecule type" value="Genomic_DNA"/>
</dbReference>
<dbReference type="PROSITE" id="PS50103">
    <property type="entry name" value="ZF_C3H1"/>
    <property type="match status" value="2"/>
</dbReference>
<dbReference type="InterPro" id="IPR036855">
    <property type="entry name" value="Znf_CCCH_sf"/>
</dbReference>
<evidence type="ECO:0000256" key="2">
    <source>
        <dbReference type="ARBA" id="ARBA00022771"/>
    </source>
</evidence>
<feature type="domain" description="C3H1-type" evidence="6">
    <location>
        <begin position="55"/>
        <end position="82"/>
    </location>
</feature>
<feature type="compositionally biased region" description="Low complexity" evidence="5">
    <location>
        <begin position="1"/>
        <end position="11"/>
    </location>
</feature>
<feature type="region of interest" description="Disordered" evidence="5">
    <location>
        <begin position="1"/>
        <end position="20"/>
    </location>
</feature>
<feature type="zinc finger region" description="C3H1-type" evidence="4">
    <location>
        <begin position="127"/>
        <end position="164"/>
    </location>
</feature>
<keyword evidence="8" id="KW-1185">Reference proteome</keyword>
<keyword evidence="3 4" id="KW-0862">Zinc</keyword>
<dbReference type="SUPFAM" id="SSF90229">
    <property type="entry name" value="CCCH zinc finger"/>
    <property type="match status" value="1"/>
</dbReference>
<dbReference type="InterPro" id="IPR000571">
    <property type="entry name" value="Znf_CCCH"/>
</dbReference>
<name>A0ABQ9JJ67_9CUCU</name>
<proteinExistence type="predicted"/>
<sequence>MPPKVKPAAASKKTEQKKKEKVIEDKTFGLKNKKGAKQQKFIQQVEKQVKTGGADPKSVVCAFFKQGQCGKGDKCKFSHDLSIERKGEKRSMYVDMRDDEDETMENWDENKLLEVIEKKHGKASKMPTTEIICKHFLDAVEKAKYGWFWQCPTGENCIYRHALPPGFVLKKDKKKLEDKENQITLEDLIEKERAH</sequence>
<dbReference type="Proteomes" id="UP001162164">
    <property type="component" value="Unassembled WGS sequence"/>
</dbReference>
<protein>
    <recommendedName>
        <fullName evidence="6">C3H1-type domain-containing protein</fullName>
    </recommendedName>
</protein>
<evidence type="ECO:0000256" key="3">
    <source>
        <dbReference type="ARBA" id="ARBA00022833"/>
    </source>
</evidence>
<gene>
    <name evidence="7" type="ORF">NQ317_016380</name>
</gene>
<accession>A0ABQ9JJ67</accession>
<evidence type="ECO:0000256" key="5">
    <source>
        <dbReference type="SAM" id="MobiDB-lite"/>
    </source>
</evidence>
<evidence type="ECO:0000313" key="8">
    <source>
        <dbReference type="Proteomes" id="UP001162164"/>
    </source>
</evidence>
<dbReference type="Pfam" id="PF00642">
    <property type="entry name" value="zf-CCCH"/>
    <property type="match status" value="1"/>
</dbReference>
<comment type="caution">
    <text evidence="7">The sequence shown here is derived from an EMBL/GenBank/DDBJ whole genome shotgun (WGS) entry which is preliminary data.</text>
</comment>
<keyword evidence="2 4" id="KW-0863">Zinc-finger</keyword>
<evidence type="ECO:0000256" key="4">
    <source>
        <dbReference type="PROSITE-ProRule" id="PRU00723"/>
    </source>
</evidence>
<dbReference type="SMART" id="SM00356">
    <property type="entry name" value="ZnF_C3H1"/>
    <property type="match status" value="2"/>
</dbReference>
<evidence type="ECO:0000313" key="7">
    <source>
        <dbReference type="EMBL" id="KAJ8978229.1"/>
    </source>
</evidence>
<reference evidence="7" key="1">
    <citation type="journal article" date="2023" name="Insect Mol. Biol.">
        <title>Genome sequencing provides insights into the evolution of gene families encoding plant cell wall-degrading enzymes in longhorned beetles.</title>
        <authorList>
            <person name="Shin N.R."/>
            <person name="Okamura Y."/>
            <person name="Kirsch R."/>
            <person name="Pauchet Y."/>
        </authorList>
    </citation>
    <scope>NUCLEOTIDE SEQUENCE</scope>
    <source>
        <strain evidence="7">MMC_N1</strain>
    </source>
</reference>
<organism evidence="7 8">
    <name type="scientific">Molorchus minor</name>
    <dbReference type="NCBI Taxonomy" id="1323400"/>
    <lineage>
        <taxon>Eukaryota</taxon>
        <taxon>Metazoa</taxon>
        <taxon>Ecdysozoa</taxon>
        <taxon>Arthropoda</taxon>
        <taxon>Hexapoda</taxon>
        <taxon>Insecta</taxon>
        <taxon>Pterygota</taxon>
        <taxon>Neoptera</taxon>
        <taxon>Endopterygota</taxon>
        <taxon>Coleoptera</taxon>
        <taxon>Polyphaga</taxon>
        <taxon>Cucujiformia</taxon>
        <taxon>Chrysomeloidea</taxon>
        <taxon>Cerambycidae</taxon>
        <taxon>Lamiinae</taxon>
        <taxon>Monochamini</taxon>
        <taxon>Molorchus</taxon>
    </lineage>
</organism>
<dbReference type="PANTHER" id="PTHR12681">
    <property type="entry name" value="ZINC FINGER-CONTAINING PROTEIN P48ZNF"/>
    <property type="match status" value="1"/>
</dbReference>
<dbReference type="Gene3D" id="4.10.1000.10">
    <property type="entry name" value="Zinc finger, CCCH-type"/>
    <property type="match status" value="1"/>
</dbReference>